<feature type="active site" description="Tele-AMP-histidine intermediate" evidence="1">
    <location>
        <position position="107"/>
    </location>
</feature>
<dbReference type="SUPFAM" id="SSF54197">
    <property type="entry name" value="HIT-like"/>
    <property type="match status" value="1"/>
</dbReference>
<feature type="domain" description="HIT" evidence="4">
    <location>
        <begin position="12"/>
        <end position="120"/>
    </location>
</feature>
<feature type="short sequence motif" description="Histidine triad motif" evidence="2 3">
    <location>
        <begin position="105"/>
        <end position="109"/>
    </location>
</feature>
<keyword evidence="5" id="KW-0378">Hydrolase</keyword>
<dbReference type="GO" id="GO:0004427">
    <property type="term" value="F:inorganic diphosphate phosphatase activity"/>
    <property type="evidence" value="ECO:0007669"/>
    <property type="project" value="UniProtKB-EC"/>
</dbReference>
<dbReference type="CDD" id="cd01277">
    <property type="entry name" value="HINT_subgroup"/>
    <property type="match status" value="1"/>
</dbReference>
<dbReference type="EC" id="3.6.1.1" evidence="5"/>
<dbReference type="Proteomes" id="UP000028411">
    <property type="component" value="Unassembled WGS sequence"/>
</dbReference>
<dbReference type="OrthoDB" id="9784774at2"/>
<dbReference type="Gene3D" id="3.30.428.10">
    <property type="entry name" value="HIT-like"/>
    <property type="match status" value="1"/>
</dbReference>
<evidence type="ECO:0000313" key="6">
    <source>
        <dbReference type="Proteomes" id="UP000028411"/>
    </source>
</evidence>
<dbReference type="EMBL" id="JFHR01000064">
    <property type="protein sequence ID" value="KEQ51763.1"/>
    <property type="molecule type" value="Genomic_DNA"/>
</dbReference>
<proteinExistence type="predicted"/>
<evidence type="ECO:0000256" key="3">
    <source>
        <dbReference type="PROSITE-ProRule" id="PRU00464"/>
    </source>
</evidence>
<dbReference type="eggNOG" id="COG0537">
    <property type="taxonomic scope" value="Bacteria"/>
</dbReference>
<comment type="caution">
    <text evidence="5">The sequence shown here is derived from an EMBL/GenBank/DDBJ whole genome shotgun (WGS) entry which is preliminary data.</text>
</comment>
<dbReference type="Pfam" id="PF01230">
    <property type="entry name" value="HIT"/>
    <property type="match status" value="1"/>
</dbReference>
<organism evidence="5 6">
    <name type="scientific">Sphingobium chlorophenolicum</name>
    <dbReference type="NCBI Taxonomy" id="46429"/>
    <lineage>
        <taxon>Bacteria</taxon>
        <taxon>Pseudomonadati</taxon>
        <taxon>Pseudomonadota</taxon>
        <taxon>Alphaproteobacteria</taxon>
        <taxon>Sphingomonadales</taxon>
        <taxon>Sphingomonadaceae</taxon>
        <taxon>Sphingobium</taxon>
    </lineage>
</organism>
<dbReference type="RefSeq" id="WP_037456118.1">
    <property type="nucleotide sequence ID" value="NZ_JFHR01000064.1"/>
</dbReference>
<dbReference type="InterPro" id="IPR011146">
    <property type="entry name" value="HIT-like"/>
</dbReference>
<dbReference type="InterPro" id="IPR001310">
    <property type="entry name" value="Histidine_triad_HIT"/>
</dbReference>
<dbReference type="PATRIC" id="fig|46429.4.peg.3946"/>
<reference evidence="5 6" key="1">
    <citation type="submission" date="2014-02" db="EMBL/GenBank/DDBJ databases">
        <title>Whole genome sequence of Sphingobium chlorophenolicum NBRC 16172.</title>
        <authorList>
            <person name="Gan H.M."/>
            <person name="Gan H.Y."/>
            <person name="Chew T.H."/>
            <person name="Savka M.A."/>
        </authorList>
    </citation>
    <scope>NUCLEOTIDE SEQUENCE [LARGE SCALE GENOMIC DNA]</scope>
    <source>
        <strain evidence="5 6">NBRC 16172</strain>
    </source>
</reference>
<evidence type="ECO:0000259" key="4">
    <source>
        <dbReference type="PROSITE" id="PS51084"/>
    </source>
</evidence>
<dbReference type="PANTHER" id="PTHR46648:SF1">
    <property type="entry name" value="ADENOSINE 5'-MONOPHOSPHORAMIDASE HNT1"/>
    <property type="match status" value="1"/>
</dbReference>
<evidence type="ECO:0000313" key="5">
    <source>
        <dbReference type="EMBL" id="KEQ51763.1"/>
    </source>
</evidence>
<dbReference type="AlphaFoldDB" id="A0A081R990"/>
<dbReference type="InterPro" id="IPR039384">
    <property type="entry name" value="HINT"/>
</dbReference>
<evidence type="ECO:0000256" key="1">
    <source>
        <dbReference type="PIRSR" id="PIRSR601310-1"/>
    </source>
</evidence>
<protein>
    <submittedName>
        <fullName evidence="5">Hit-like protein involved in cell-cycle regulation</fullName>
        <ecNumber evidence="5">3.6.1.1</ecNumber>
    </submittedName>
</protein>
<dbReference type="GO" id="GO:0009117">
    <property type="term" value="P:nucleotide metabolic process"/>
    <property type="evidence" value="ECO:0007669"/>
    <property type="project" value="TreeGrafter"/>
</dbReference>
<gene>
    <name evidence="5" type="primary">hit</name>
    <name evidence="5" type="ORF">BV95_03958</name>
</gene>
<dbReference type="PANTHER" id="PTHR46648">
    <property type="entry name" value="HIT FAMILY PROTEIN 1"/>
    <property type="match status" value="1"/>
</dbReference>
<name>A0A081R990_SPHCR</name>
<dbReference type="PROSITE" id="PS51084">
    <property type="entry name" value="HIT_2"/>
    <property type="match status" value="1"/>
</dbReference>
<sequence length="146" mass="16117">MSLDGTYDEGNVFALILQGKIPSTKLYEDEHTYAFLDIQPQSKGHSLVISKWSKARNILEVEDEALAQVMATVKKVARATRKALDPDGIHVAQFNGAPAGQTVFHLHVHIVPRWEGQSRSFVAHAQGDFADPAALQALAEEIRPQF</sequence>
<accession>A0A081R990</accession>
<evidence type="ECO:0000256" key="2">
    <source>
        <dbReference type="PIRSR" id="PIRSR601310-3"/>
    </source>
</evidence>
<dbReference type="PRINTS" id="PR00332">
    <property type="entry name" value="HISTRIAD"/>
</dbReference>
<dbReference type="InterPro" id="IPR036265">
    <property type="entry name" value="HIT-like_sf"/>
</dbReference>